<dbReference type="GO" id="GO:0016020">
    <property type="term" value="C:membrane"/>
    <property type="evidence" value="ECO:0007669"/>
    <property type="project" value="InterPro"/>
</dbReference>
<dbReference type="AlphaFoldDB" id="A0A5J4KK54"/>
<dbReference type="Pfam" id="PF00892">
    <property type="entry name" value="EamA"/>
    <property type="match status" value="1"/>
</dbReference>
<proteinExistence type="inferred from homology"/>
<comment type="similarity">
    <text evidence="1">Belongs to the EamA transporter family.</text>
</comment>
<sequence length="285" mass="30968">MTNLSLYRALALGPLSLISPVTASYGLITMALAVLFLHEIPSLLGGILLLLMVGGMILTMSVTAHESKVFPHLTISRQMRIVVALALGVSVATAAALCVMLSWLQVNGWLVLFCVLAEGICMCLACYLATDRSFSLLQHEWSIHQQQSGLFFGIGAMCGFGIEYFLLSLATAHLGPVQPVVISRLFSALFLFCYARHQHVTGWGNITLKQFGFIMLIGLFDVLGTISYDIGSRESTLLVAALSSLYPLLPFLVGVLWYRERIKLPQWAGTGIMLLAMVGLSLVGK</sequence>
<keyword evidence="2" id="KW-0472">Membrane</keyword>
<keyword evidence="5" id="KW-1185">Reference proteome</keyword>
<feature type="transmembrane region" description="Helical" evidence="2">
    <location>
        <begin position="264"/>
        <end position="283"/>
    </location>
</feature>
<feature type="transmembrane region" description="Helical" evidence="2">
    <location>
        <begin position="109"/>
        <end position="129"/>
    </location>
</feature>
<dbReference type="InterPro" id="IPR000620">
    <property type="entry name" value="EamA_dom"/>
</dbReference>
<feature type="transmembrane region" description="Helical" evidence="2">
    <location>
        <begin position="12"/>
        <end position="37"/>
    </location>
</feature>
<evidence type="ECO:0000256" key="2">
    <source>
        <dbReference type="SAM" id="Phobius"/>
    </source>
</evidence>
<dbReference type="InterPro" id="IPR037185">
    <property type="entry name" value="EmrE-like"/>
</dbReference>
<dbReference type="EMBL" id="BKZW01000001">
    <property type="protein sequence ID" value="GER86549.1"/>
    <property type="molecule type" value="Genomic_DNA"/>
</dbReference>
<feature type="transmembrane region" description="Helical" evidence="2">
    <location>
        <begin position="236"/>
        <end position="257"/>
    </location>
</feature>
<evidence type="ECO:0000313" key="4">
    <source>
        <dbReference type="EMBL" id="GER86549.1"/>
    </source>
</evidence>
<feature type="domain" description="EamA" evidence="3">
    <location>
        <begin position="148"/>
        <end position="281"/>
    </location>
</feature>
<feature type="transmembrane region" description="Helical" evidence="2">
    <location>
        <begin position="81"/>
        <end position="103"/>
    </location>
</feature>
<comment type="caution">
    <text evidence="4">The sequence shown here is derived from an EMBL/GenBank/DDBJ whole genome shotgun (WGS) entry which is preliminary data.</text>
</comment>
<dbReference type="Proteomes" id="UP000326912">
    <property type="component" value="Unassembled WGS sequence"/>
</dbReference>
<evidence type="ECO:0000256" key="1">
    <source>
        <dbReference type="ARBA" id="ARBA00007362"/>
    </source>
</evidence>
<dbReference type="SUPFAM" id="SSF103481">
    <property type="entry name" value="Multidrug resistance efflux transporter EmrE"/>
    <property type="match status" value="2"/>
</dbReference>
<keyword evidence="2" id="KW-0812">Transmembrane</keyword>
<evidence type="ECO:0000313" key="5">
    <source>
        <dbReference type="Proteomes" id="UP000326912"/>
    </source>
</evidence>
<evidence type="ECO:0000259" key="3">
    <source>
        <dbReference type="Pfam" id="PF00892"/>
    </source>
</evidence>
<name>A0A5J4KK54_9CHLR</name>
<feature type="transmembrane region" description="Helical" evidence="2">
    <location>
        <begin position="150"/>
        <end position="170"/>
    </location>
</feature>
<gene>
    <name evidence="4" type="ORF">KDW_07110</name>
</gene>
<accession>A0A5J4KK54</accession>
<organism evidence="4 5">
    <name type="scientific">Dictyobacter vulcani</name>
    <dbReference type="NCBI Taxonomy" id="2607529"/>
    <lineage>
        <taxon>Bacteria</taxon>
        <taxon>Bacillati</taxon>
        <taxon>Chloroflexota</taxon>
        <taxon>Ktedonobacteria</taxon>
        <taxon>Ktedonobacterales</taxon>
        <taxon>Dictyobacteraceae</taxon>
        <taxon>Dictyobacter</taxon>
    </lineage>
</organism>
<feature type="transmembrane region" description="Helical" evidence="2">
    <location>
        <begin position="207"/>
        <end position="230"/>
    </location>
</feature>
<protein>
    <recommendedName>
        <fullName evidence="3">EamA domain-containing protein</fullName>
    </recommendedName>
</protein>
<feature type="transmembrane region" description="Helical" evidence="2">
    <location>
        <begin position="43"/>
        <end position="60"/>
    </location>
</feature>
<keyword evidence="2" id="KW-1133">Transmembrane helix</keyword>
<reference evidence="4 5" key="1">
    <citation type="submission" date="2019-10" db="EMBL/GenBank/DDBJ databases">
        <title>Dictyobacter vulcani sp. nov., within the class Ktedonobacteria, isolated from soil of volcanic Mt. Zao.</title>
        <authorList>
            <person name="Zheng Y."/>
            <person name="Wang C.M."/>
            <person name="Sakai Y."/>
            <person name="Abe K."/>
            <person name="Yokota A."/>
            <person name="Yabe S."/>
        </authorList>
    </citation>
    <scope>NUCLEOTIDE SEQUENCE [LARGE SCALE GENOMIC DNA]</scope>
    <source>
        <strain evidence="4 5">W12</strain>
    </source>
</reference>